<dbReference type="AlphaFoldDB" id="A0A7W8YSK9"/>
<reference evidence="1 2" key="1">
    <citation type="submission" date="2020-08" db="EMBL/GenBank/DDBJ databases">
        <title>Genomic Encyclopedia of Type Strains, Phase IV (KMG-V): Genome sequencing to study the core and pangenomes of soil and plant-associated prokaryotes.</title>
        <authorList>
            <person name="Whitman W."/>
        </authorList>
    </citation>
    <scope>NUCLEOTIDE SEQUENCE [LARGE SCALE GENOMIC DNA]</scope>
    <source>
        <strain evidence="1 2">MP7CTX6</strain>
    </source>
</reference>
<evidence type="ECO:0000313" key="1">
    <source>
        <dbReference type="EMBL" id="MBB5620730.1"/>
    </source>
</evidence>
<accession>A0A7W8YSK9</accession>
<dbReference type="PROSITE" id="PS51257">
    <property type="entry name" value="PROKAR_LIPOPROTEIN"/>
    <property type="match status" value="1"/>
</dbReference>
<evidence type="ECO:0000313" key="2">
    <source>
        <dbReference type="Proteomes" id="UP000537718"/>
    </source>
</evidence>
<dbReference type="EMBL" id="JACHCF010000003">
    <property type="protein sequence ID" value="MBB5620730.1"/>
    <property type="molecule type" value="Genomic_DNA"/>
</dbReference>
<gene>
    <name evidence="1" type="ORF">HDE69_001779</name>
</gene>
<organism evidence="1 2">
    <name type="scientific">Pedobacter cryoconitis</name>
    <dbReference type="NCBI Taxonomy" id="188932"/>
    <lineage>
        <taxon>Bacteria</taxon>
        <taxon>Pseudomonadati</taxon>
        <taxon>Bacteroidota</taxon>
        <taxon>Sphingobacteriia</taxon>
        <taxon>Sphingobacteriales</taxon>
        <taxon>Sphingobacteriaceae</taxon>
        <taxon>Pedobacter</taxon>
    </lineage>
</organism>
<sequence>MEKISLQNMSSFEGAPLSRTQLKKVTGGFSSSSACKNSQGGCDLAVNCQRPGGAAGKCDLQNSVCGCF</sequence>
<name>A0A7W8YSK9_9SPHI</name>
<proteinExistence type="predicted"/>
<comment type="caution">
    <text evidence="1">The sequence shown here is derived from an EMBL/GenBank/DDBJ whole genome shotgun (WGS) entry which is preliminary data.</text>
</comment>
<dbReference type="RefSeq" id="WP_183866728.1">
    <property type="nucleotide sequence ID" value="NZ_JACHCF010000003.1"/>
</dbReference>
<protein>
    <submittedName>
        <fullName evidence="1">Uncharacterized protein</fullName>
    </submittedName>
</protein>
<dbReference type="Proteomes" id="UP000537718">
    <property type="component" value="Unassembled WGS sequence"/>
</dbReference>